<proteinExistence type="predicted"/>
<keyword evidence="1" id="KW-0812">Transmembrane</keyword>
<keyword evidence="3" id="KW-1185">Reference proteome</keyword>
<dbReference type="EMBL" id="JABBGG010000003">
    <property type="protein sequence ID" value="NML60952.1"/>
    <property type="molecule type" value="Genomic_DNA"/>
</dbReference>
<organism evidence="2 3">
    <name type="scientific">Massilia polaris</name>
    <dbReference type="NCBI Taxonomy" id="2728846"/>
    <lineage>
        <taxon>Bacteria</taxon>
        <taxon>Pseudomonadati</taxon>
        <taxon>Pseudomonadota</taxon>
        <taxon>Betaproteobacteria</taxon>
        <taxon>Burkholderiales</taxon>
        <taxon>Oxalobacteraceae</taxon>
        <taxon>Telluria group</taxon>
        <taxon>Massilia</taxon>
    </lineage>
</organism>
<dbReference type="RefSeq" id="WP_169464656.1">
    <property type="nucleotide sequence ID" value="NZ_JABBGG010000003.1"/>
</dbReference>
<comment type="caution">
    <text evidence="2">The sequence shown here is derived from an EMBL/GenBank/DDBJ whole genome shotgun (WGS) entry which is preliminary data.</text>
</comment>
<evidence type="ECO:0000256" key="1">
    <source>
        <dbReference type="SAM" id="Phobius"/>
    </source>
</evidence>
<keyword evidence="1" id="KW-1133">Transmembrane helix</keyword>
<dbReference type="Proteomes" id="UP000583752">
    <property type="component" value="Unassembled WGS sequence"/>
</dbReference>
<gene>
    <name evidence="2" type="ORF">HHL21_07615</name>
</gene>
<accession>A0A848HIQ5</accession>
<sequence>MALEQIFDSASSVMTVISFTTFLGILLWTFVLNRGRDFDAQAALPFADAEADDMHARENGHG</sequence>
<evidence type="ECO:0000313" key="2">
    <source>
        <dbReference type="EMBL" id="NML60952.1"/>
    </source>
</evidence>
<reference evidence="2 3" key="1">
    <citation type="submission" date="2020-04" db="EMBL/GenBank/DDBJ databases">
        <title>Massilia sp. RP-1-19 isolated from soil.</title>
        <authorList>
            <person name="Dahal R.H."/>
        </authorList>
    </citation>
    <scope>NUCLEOTIDE SEQUENCE [LARGE SCALE GENOMIC DNA]</scope>
    <source>
        <strain evidence="2 3">RP-1-19</strain>
    </source>
</reference>
<keyword evidence="1" id="KW-0472">Membrane</keyword>
<name>A0A848HIQ5_9BURK</name>
<dbReference type="AlphaFoldDB" id="A0A848HIQ5"/>
<feature type="transmembrane region" description="Helical" evidence="1">
    <location>
        <begin position="12"/>
        <end position="32"/>
    </location>
</feature>
<evidence type="ECO:0000313" key="3">
    <source>
        <dbReference type="Proteomes" id="UP000583752"/>
    </source>
</evidence>
<protein>
    <submittedName>
        <fullName evidence="2">Cbb3-type cytochrome c oxidase subunit 3</fullName>
    </submittedName>
</protein>